<sequence>MNVKRGLPFSSENPVPLIMASEPFDSFRSSLKGYFNQGTLSDLSVSCDGQTFKIHRLILCTHSKYFAKQFNGPWKESSEQVVSIEDFDVGVVEAMLHFMYNFDYSNVNGTSSMVFEAQVYQITNKYDIGSLKEHAKKKFGAAIDIGWPMDDFPLAITVAYTTSPLEDRGLRDLITETCHDNIDDVLSKDYFCEVLRSTNDFAADLVPFLCNKPAPSIKYYKCPSCGVTFPGDMPSGYRYCPLCSYKSNDWHNHQQ</sequence>
<evidence type="ECO:0000313" key="2">
    <source>
        <dbReference type="Proteomes" id="UP000830768"/>
    </source>
</evidence>
<evidence type="ECO:0000313" key="1">
    <source>
        <dbReference type="EMBL" id="UPK92722.1"/>
    </source>
</evidence>
<name>A0ACD3YV02_FUSSC</name>
<gene>
    <name evidence="1" type="ORF">LCI18_003657</name>
</gene>
<keyword evidence="2" id="KW-1185">Reference proteome</keyword>
<dbReference type="EMBL" id="CP090032">
    <property type="protein sequence ID" value="UPK92722.1"/>
    <property type="molecule type" value="Genomic_DNA"/>
</dbReference>
<accession>A0ACD3YV02</accession>
<reference evidence="1" key="1">
    <citation type="submission" date="2021-11" db="EMBL/GenBank/DDBJ databases">
        <title>Fusarium solani-melongenae Genome sequencing and assembly.</title>
        <authorList>
            <person name="Xie S."/>
            <person name="Huang L."/>
            <person name="Zhang X."/>
        </authorList>
    </citation>
    <scope>NUCLEOTIDE SEQUENCE</scope>
    <source>
        <strain evidence="1">CRI 24-3</strain>
    </source>
</reference>
<organism evidence="1 2">
    <name type="scientific">Fusarium solani subsp. cucurbitae</name>
    <name type="common">Neocosmosporum cucurbitae</name>
    <dbReference type="NCBI Taxonomy" id="2747967"/>
    <lineage>
        <taxon>Eukaryota</taxon>
        <taxon>Fungi</taxon>
        <taxon>Dikarya</taxon>
        <taxon>Ascomycota</taxon>
        <taxon>Pezizomycotina</taxon>
        <taxon>Sordariomycetes</taxon>
        <taxon>Hypocreomycetidae</taxon>
        <taxon>Hypocreales</taxon>
        <taxon>Nectriaceae</taxon>
        <taxon>Fusarium</taxon>
        <taxon>Fusarium solani species complex</taxon>
    </lineage>
</organism>
<proteinExistence type="predicted"/>
<dbReference type="Proteomes" id="UP000830768">
    <property type="component" value="Chromosome 3"/>
</dbReference>
<protein>
    <submittedName>
        <fullName evidence="1">Uncharacterized protein</fullName>
    </submittedName>
</protein>